<dbReference type="Proteomes" id="UP000838756">
    <property type="component" value="Unassembled WGS sequence"/>
</dbReference>
<organism evidence="1 2">
    <name type="scientific">Pararge aegeria aegeria</name>
    <dbReference type="NCBI Taxonomy" id="348720"/>
    <lineage>
        <taxon>Eukaryota</taxon>
        <taxon>Metazoa</taxon>
        <taxon>Ecdysozoa</taxon>
        <taxon>Arthropoda</taxon>
        <taxon>Hexapoda</taxon>
        <taxon>Insecta</taxon>
        <taxon>Pterygota</taxon>
        <taxon>Neoptera</taxon>
        <taxon>Endopterygota</taxon>
        <taxon>Lepidoptera</taxon>
        <taxon>Glossata</taxon>
        <taxon>Ditrysia</taxon>
        <taxon>Papilionoidea</taxon>
        <taxon>Nymphalidae</taxon>
        <taxon>Satyrinae</taxon>
        <taxon>Satyrini</taxon>
        <taxon>Parargina</taxon>
        <taxon>Pararge</taxon>
    </lineage>
</organism>
<gene>
    <name evidence="1" type="primary">jg22425</name>
    <name evidence="1" type="ORF">PAEG_LOCUS722</name>
</gene>
<dbReference type="EMBL" id="CAKXAJ010002274">
    <property type="protein sequence ID" value="CAH2208105.1"/>
    <property type="molecule type" value="Genomic_DNA"/>
</dbReference>
<reference evidence="1" key="1">
    <citation type="submission" date="2022-03" db="EMBL/GenBank/DDBJ databases">
        <authorList>
            <person name="Lindestad O."/>
        </authorList>
    </citation>
    <scope>NUCLEOTIDE SEQUENCE</scope>
</reference>
<comment type="caution">
    <text evidence="1">The sequence shown here is derived from an EMBL/GenBank/DDBJ whole genome shotgun (WGS) entry which is preliminary data.</text>
</comment>
<dbReference type="AlphaFoldDB" id="A0A8S4QE07"/>
<name>A0A8S4QE07_9NEOP</name>
<accession>A0A8S4QE07</accession>
<sequence length="59" mass="6337">ESCSFALAAAAGAEPVQRTHAASALRRSLPHDRQSVLTASKYSFSQRAHLLHYAHCCVG</sequence>
<keyword evidence="2" id="KW-1185">Reference proteome</keyword>
<evidence type="ECO:0000313" key="2">
    <source>
        <dbReference type="Proteomes" id="UP000838756"/>
    </source>
</evidence>
<evidence type="ECO:0000313" key="1">
    <source>
        <dbReference type="EMBL" id="CAH2208105.1"/>
    </source>
</evidence>
<feature type="non-terminal residue" evidence="1">
    <location>
        <position position="1"/>
    </location>
</feature>
<protein>
    <submittedName>
        <fullName evidence="1">Jg22425 protein</fullName>
    </submittedName>
</protein>
<proteinExistence type="predicted"/>